<feature type="region of interest" description="Disordered" evidence="1">
    <location>
        <begin position="104"/>
        <end position="127"/>
    </location>
</feature>
<organism evidence="2">
    <name type="scientific">Streptomyces sp. NBC_00049</name>
    <dbReference type="NCBI Taxonomy" id="2903617"/>
    <lineage>
        <taxon>Bacteria</taxon>
        <taxon>Bacillati</taxon>
        <taxon>Actinomycetota</taxon>
        <taxon>Actinomycetes</taxon>
        <taxon>Kitasatosporales</taxon>
        <taxon>Streptomycetaceae</taxon>
        <taxon>Streptomyces</taxon>
    </lineage>
</organism>
<evidence type="ECO:0008006" key="3">
    <source>
        <dbReference type="Google" id="ProtNLM"/>
    </source>
</evidence>
<dbReference type="EMBL" id="CP108264">
    <property type="protein sequence ID" value="WTU77011.1"/>
    <property type="molecule type" value="Genomic_DNA"/>
</dbReference>
<evidence type="ECO:0000256" key="1">
    <source>
        <dbReference type="SAM" id="MobiDB-lite"/>
    </source>
</evidence>
<reference evidence="2" key="1">
    <citation type="submission" date="2022-10" db="EMBL/GenBank/DDBJ databases">
        <title>The complete genomes of actinobacterial strains from the NBC collection.</title>
        <authorList>
            <person name="Joergensen T.S."/>
            <person name="Alvarez Arevalo M."/>
            <person name="Sterndorff E.B."/>
            <person name="Faurdal D."/>
            <person name="Vuksanovic O."/>
            <person name="Mourched A.-S."/>
            <person name="Charusanti P."/>
            <person name="Shaw S."/>
            <person name="Blin K."/>
            <person name="Weber T."/>
        </authorList>
    </citation>
    <scope>NUCLEOTIDE SEQUENCE</scope>
    <source>
        <strain evidence="2">NBC_00049</strain>
    </source>
</reference>
<accession>A0AAU2JY35</accession>
<gene>
    <name evidence="2" type="ORF">OG327_28810</name>
</gene>
<proteinExistence type="predicted"/>
<name>A0AAU2JY35_9ACTN</name>
<evidence type="ECO:0000313" key="2">
    <source>
        <dbReference type="EMBL" id="WTU77011.1"/>
    </source>
</evidence>
<protein>
    <recommendedName>
        <fullName evidence="3">HNH endonuclease</fullName>
    </recommendedName>
</protein>
<sequence length="127" mass="13853">MLTRKPKGEGLWTGTGVPWRAEVIRAIIIHPAYEGWLTPCPGGKAHRERVRVVTDETPAHMIPSELAELLRRRTRRTRGTEGVTVRCGRHVLASAIDVDHVQPVALGGTDGRERSAALPSVPPAQDA</sequence>
<dbReference type="AlphaFoldDB" id="A0AAU2JY35"/>